<dbReference type="STRING" id="1122125.GCA_000423185_02529"/>
<evidence type="ECO:0000313" key="4">
    <source>
        <dbReference type="EMBL" id="OWJ61405.1"/>
    </source>
</evidence>
<proteinExistence type="inferred from homology"/>
<comment type="caution">
    <text evidence="4">The sequence shown here is derived from an EMBL/GenBank/DDBJ whole genome shotgun (WGS) entry which is preliminary data.</text>
</comment>
<sequence>MTVAAPRVRAADPRASDPAIRPYDPPALSRAQAADANAVARRCAPVTVRIGGLEIEAPLAIVPTLAAPEADGVAIALRLGRGRLALQVPALLVEQALAEAAGLPVAELEPELAGLLLEAVAAELLPALEAAAGAPIAIESVGAAVPAFAPAFHGTIAIRHGFAETALHLAADEAARPALRRLIEAAPAQPAPCAGLPVPLAIRIGAVRLALAELRGIEAGDVVFPDVACRAGEALVVYGEGRGEAWAHLAKHDRGAVTVTGPRRPLALQDGGGWMAESDSDAAAPPAERLGELPVTLVFELGRSELPLAAVQGLAPGAVIPLGRDPGEAVDIVANGRRIGRGEIVRVEDELGVRVVRLFGDE</sequence>
<dbReference type="OrthoDB" id="9790303at2"/>
<comment type="similarity">
    <text evidence="1">Belongs to the FliN/MopA/SpaO family.</text>
</comment>
<dbReference type="GO" id="GO:0009425">
    <property type="term" value="C:bacterial-type flagellum basal body"/>
    <property type="evidence" value="ECO:0007669"/>
    <property type="project" value="InterPro"/>
</dbReference>
<dbReference type="InterPro" id="IPR001172">
    <property type="entry name" value="FliN_T3SS_HrcQb"/>
</dbReference>
<evidence type="ECO:0000259" key="3">
    <source>
        <dbReference type="Pfam" id="PF01052"/>
    </source>
</evidence>
<gene>
    <name evidence="4" type="ORF">BWR60_31120</name>
</gene>
<dbReference type="EMBL" id="NHON01000103">
    <property type="protein sequence ID" value="OWJ61405.1"/>
    <property type="molecule type" value="Genomic_DNA"/>
</dbReference>
<dbReference type="AlphaFoldDB" id="A0A211Z804"/>
<dbReference type="GO" id="GO:0030254">
    <property type="term" value="P:protein secretion by the type III secretion system"/>
    <property type="evidence" value="ECO:0007669"/>
    <property type="project" value="InterPro"/>
</dbReference>
<dbReference type="Gene3D" id="2.30.330.10">
    <property type="entry name" value="SpoA-like"/>
    <property type="match status" value="2"/>
</dbReference>
<dbReference type="GO" id="GO:0071978">
    <property type="term" value="P:bacterial-type flagellum-dependent swarming motility"/>
    <property type="evidence" value="ECO:0007669"/>
    <property type="project" value="TreeGrafter"/>
</dbReference>
<evidence type="ECO:0000256" key="2">
    <source>
        <dbReference type="SAM" id="MobiDB-lite"/>
    </source>
</evidence>
<organism evidence="4 5">
    <name type="scientific">Inquilinus limosus</name>
    <dbReference type="NCBI Taxonomy" id="171674"/>
    <lineage>
        <taxon>Bacteria</taxon>
        <taxon>Pseudomonadati</taxon>
        <taxon>Pseudomonadota</taxon>
        <taxon>Alphaproteobacteria</taxon>
        <taxon>Rhodospirillales</taxon>
        <taxon>Rhodospirillaceae</taxon>
        <taxon>Inquilinus</taxon>
    </lineage>
</organism>
<dbReference type="PRINTS" id="PR00956">
    <property type="entry name" value="FLGMOTORFLIN"/>
</dbReference>
<dbReference type="Pfam" id="PF01052">
    <property type="entry name" value="FliMN_C"/>
    <property type="match status" value="1"/>
</dbReference>
<keyword evidence="5" id="KW-1185">Reference proteome</keyword>
<feature type="region of interest" description="Disordered" evidence="2">
    <location>
        <begin position="1"/>
        <end position="23"/>
    </location>
</feature>
<dbReference type="SUPFAM" id="SSF101801">
    <property type="entry name" value="Surface presentation of antigens (SPOA)"/>
    <property type="match status" value="1"/>
</dbReference>
<evidence type="ECO:0000313" key="5">
    <source>
        <dbReference type="Proteomes" id="UP000196655"/>
    </source>
</evidence>
<dbReference type="GO" id="GO:0003774">
    <property type="term" value="F:cytoskeletal motor activity"/>
    <property type="evidence" value="ECO:0007669"/>
    <property type="project" value="InterPro"/>
</dbReference>
<reference evidence="5" key="1">
    <citation type="submission" date="2017-05" db="EMBL/GenBank/DDBJ databases">
        <authorList>
            <person name="Macchi M."/>
            <person name="Festa S."/>
            <person name="Coppotelli B.M."/>
            <person name="Morelli I.S."/>
        </authorList>
    </citation>
    <scope>NUCLEOTIDE SEQUENCE [LARGE SCALE GENOMIC DNA]</scope>
    <source>
        <strain evidence="5">I</strain>
    </source>
</reference>
<dbReference type="PANTHER" id="PTHR30034">
    <property type="entry name" value="FLAGELLAR MOTOR SWITCH PROTEIN FLIM"/>
    <property type="match status" value="1"/>
</dbReference>
<protein>
    <recommendedName>
        <fullName evidence="3">Flagellar motor switch protein FliN-like C-terminal domain-containing protein</fullName>
    </recommendedName>
</protein>
<name>A0A211Z804_9PROT</name>
<evidence type="ECO:0000256" key="1">
    <source>
        <dbReference type="ARBA" id="ARBA00009226"/>
    </source>
</evidence>
<dbReference type="Proteomes" id="UP000196655">
    <property type="component" value="Unassembled WGS sequence"/>
</dbReference>
<dbReference type="NCBIfam" id="TIGR02551">
    <property type="entry name" value="SpaO_YscQ"/>
    <property type="match status" value="1"/>
</dbReference>
<dbReference type="RefSeq" id="WP_088156365.1">
    <property type="nucleotide sequence ID" value="NZ_NHON01000103.1"/>
</dbReference>
<dbReference type="InterPro" id="IPR013385">
    <property type="entry name" value="T3SS_SpaO/YscQ/SpaO"/>
</dbReference>
<dbReference type="InterPro" id="IPR036429">
    <property type="entry name" value="SpoA-like_sf"/>
</dbReference>
<feature type="domain" description="Flagellar motor switch protein FliN-like C-terminal" evidence="3">
    <location>
        <begin position="288"/>
        <end position="358"/>
    </location>
</feature>
<dbReference type="GO" id="GO:0050918">
    <property type="term" value="P:positive chemotaxis"/>
    <property type="evidence" value="ECO:0007669"/>
    <property type="project" value="TreeGrafter"/>
</dbReference>
<accession>A0A211Z804</accession>
<dbReference type="InterPro" id="IPR001543">
    <property type="entry name" value="FliN-like_C"/>
</dbReference>
<dbReference type="PANTHER" id="PTHR30034:SF6">
    <property type="entry name" value="YOP PROTEINS TRANSLOCATION PROTEIN Q"/>
    <property type="match status" value="1"/>
</dbReference>